<evidence type="ECO:0000259" key="1">
    <source>
        <dbReference type="Pfam" id="PF14451"/>
    </source>
</evidence>
<keyword evidence="3" id="KW-1185">Reference proteome</keyword>
<gene>
    <name evidence="2" type="ORF">A7E75_05020</name>
</gene>
<organism evidence="2 3">
    <name type="scientific">Syntrophotalea acetylenica</name>
    <name type="common">Pelobacter acetylenicus</name>
    <dbReference type="NCBI Taxonomy" id="29542"/>
    <lineage>
        <taxon>Bacteria</taxon>
        <taxon>Pseudomonadati</taxon>
        <taxon>Thermodesulfobacteriota</taxon>
        <taxon>Desulfuromonadia</taxon>
        <taxon>Desulfuromonadales</taxon>
        <taxon>Syntrophotaleaceae</taxon>
        <taxon>Syntrophotalea</taxon>
    </lineage>
</organism>
<dbReference type="EMBL" id="CP015518">
    <property type="protein sequence ID" value="APG24466.1"/>
    <property type="molecule type" value="Genomic_DNA"/>
</dbReference>
<protein>
    <submittedName>
        <fullName evidence="2">Molybdopterin synthase sulfur carrier subunit</fullName>
    </submittedName>
</protein>
<dbReference type="SUPFAM" id="SSF54285">
    <property type="entry name" value="MoaD/ThiS"/>
    <property type="match status" value="1"/>
</dbReference>
<dbReference type="InterPro" id="IPR012675">
    <property type="entry name" value="Beta-grasp_dom_sf"/>
</dbReference>
<name>A0A1L3GES6_SYNAC</name>
<dbReference type="STRING" id="29542.A6070_13670"/>
<dbReference type="Proteomes" id="UP000182264">
    <property type="component" value="Chromosome"/>
</dbReference>
<dbReference type="InterPro" id="IPR027798">
    <property type="entry name" value="Ub_Mut7C"/>
</dbReference>
<feature type="domain" description="Ubiquitin Mut7-C" evidence="1">
    <location>
        <begin position="13"/>
        <end position="70"/>
    </location>
</feature>
<accession>A0A1L3GES6</accession>
<dbReference type="OrthoDB" id="9801945at2"/>
<dbReference type="InterPro" id="IPR016155">
    <property type="entry name" value="Mopterin_synth/thiamin_S_b"/>
</dbReference>
<dbReference type="Pfam" id="PF14451">
    <property type="entry name" value="Ub-Mut7C"/>
    <property type="match status" value="1"/>
</dbReference>
<evidence type="ECO:0000313" key="3">
    <source>
        <dbReference type="Proteomes" id="UP000182264"/>
    </source>
</evidence>
<dbReference type="Gene3D" id="3.10.20.30">
    <property type="match status" value="1"/>
</dbReference>
<dbReference type="AlphaFoldDB" id="A0A1L3GES6"/>
<reference evidence="2 3" key="1">
    <citation type="journal article" date="2017" name="Genome Announc.">
        <title>Complete Genome Sequences of Two Acetylene-Fermenting Pelobacter acetylenicus Strains.</title>
        <authorList>
            <person name="Sutton J.M."/>
            <person name="Baesman S.M."/>
            <person name="Fierst J.L."/>
            <person name="Poret-Peterson A.T."/>
            <person name="Oremland R.S."/>
            <person name="Dunlap D.S."/>
            <person name="Akob D.M."/>
        </authorList>
    </citation>
    <scope>NUCLEOTIDE SEQUENCE [LARGE SCALE GENOMIC DNA]</scope>
    <source>
        <strain evidence="2 3">DSM 3247</strain>
    </source>
</reference>
<dbReference type="KEGG" id="pace:A6070_13670"/>
<dbReference type="CDD" id="cd17040">
    <property type="entry name" value="Ubl_MoaD_like"/>
    <property type="match status" value="1"/>
</dbReference>
<proteinExistence type="predicted"/>
<sequence length="74" mass="7905">MKITVKLFAGFRNDRFKVADQDYPDGATVGDILGALNIALPELGVALINGRHVLPEHVMEDGQTLSLFPKVGGG</sequence>
<evidence type="ECO:0000313" key="2">
    <source>
        <dbReference type="EMBL" id="APG24466.1"/>
    </source>
</evidence>
<dbReference type="RefSeq" id="WP_072286306.1">
    <property type="nucleotide sequence ID" value="NZ_CP015455.1"/>
</dbReference>